<evidence type="ECO:0000256" key="1">
    <source>
        <dbReference type="ARBA" id="ARBA00004304"/>
    </source>
</evidence>
<keyword evidence="5 11" id="KW-0812">Transmembrane</keyword>
<evidence type="ECO:0000256" key="5">
    <source>
        <dbReference type="ARBA" id="ARBA00022692"/>
    </source>
</evidence>
<dbReference type="GO" id="GO:0045259">
    <property type="term" value="C:proton-transporting ATP synthase complex"/>
    <property type="evidence" value="ECO:0007669"/>
    <property type="project" value="UniProtKB-KW"/>
</dbReference>
<dbReference type="EMBL" id="MK947912">
    <property type="protein sequence ID" value="QHN59986.1"/>
    <property type="molecule type" value="Genomic_DNA"/>
</dbReference>
<organism evidence="13">
    <name type="scientific">Henricia leviuscula</name>
    <name type="common">Pacific blood star</name>
    <name type="synonym">Linckia leviuscula</name>
    <dbReference type="NCBI Taxonomy" id="133436"/>
    <lineage>
        <taxon>Eukaryota</taxon>
        <taxon>Metazoa</taxon>
        <taxon>Echinodermata</taxon>
        <taxon>Eleutherozoa</taxon>
        <taxon>Asterozoa</taxon>
        <taxon>Asteroidea</taxon>
        <taxon>Spinulosacea</taxon>
        <taxon>Spinulosida</taxon>
        <taxon>Echinasteridae</taxon>
        <taxon>Henricia</taxon>
    </lineage>
</organism>
<proteinExistence type="inferred from homology"/>
<dbReference type="GO" id="GO:0031966">
    <property type="term" value="C:mitochondrial membrane"/>
    <property type="evidence" value="ECO:0007669"/>
    <property type="project" value="UniProtKB-SubCell"/>
</dbReference>
<keyword evidence="8 11" id="KW-0406">Ion transport</keyword>
<protein>
    <recommendedName>
        <fullName evidence="11">ATP synthase complex subunit 8</fullName>
    </recommendedName>
</protein>
<feature type="transmembrane region" description="Helical" evidence="12">
    <location>
        <begin position="6"/>
        <end position="28"/>
    </location>
</feature>
<dbReference type="Pfam" id="PF00895">
    <property type="entry name" value="ATP-synt_8"/>
    <property type="match status" value="1"/>
</dbReference>
<sequence>MPQLNLTWWVVNFIITWASFFIVSSMIINTNIDSITPYNNTSYQPTSENNWNWY</sequence>
<dbReference type="GO" id="GO:0015078">
    <property type="term" value="F:proton transmembrane transporter activity"/>
    <property type="evidence" value="ECO:0007669"/>
    <property type="project" value="InterPro"/>
</dbReference>
<dbReference type="GO" id="GO:0015986">
    <property type="term" value="P:proton motive force-driven ATP synthesis"/>
    <property type="evidence" value="ECO:0007669"/>
    <property type="project" value="InterPro"/>
</dbReference>
<evidence type="ECO:0000256" key="7">
    <source>
        <dbReference type="ARBA" id="ARBA00022989"/>
    </source>
</evidence>
<evidence type="ECO:0000313" key="13">
    <source>
        <dbReference type="EMBL" id="QHN59986.1"/>
    </source>
</evidence>
<evidence type="ECO:0000256" key="3">
    <source>
        <dbReference type="ARBA" id="ARBA00022448"/>
    </source>
</evidence>
<evidence type="ECO:0000256" key="6">
    <source>
        <dbReference type="ARBA" id="ARBA00022781"/>
    </source>
</evidence>
<evidence type="ECO:0000256" key="9">
    <source>
        <dbReference type="ARBA" id="ARBA00023128"/>
    </source>
</evidence>
<evidence type="ECO:0000256" key="2">
    <source>
        <dbReference type="ARBA" id="ARBA00008892"/>
    </source>
</evidence>
<name>A0A6B9UCI7_HENLE</name>
<dbReference type="InterPro" id="IPR001421">
    <property type="entry name" value="ATP8_metazoa"/>
</dbReference>
<keyword evidence="3 11" id="KW-0813">Transport</keyword>
<keyword evidence="7 12" id="KW-1133">Transmembrane helix</keyword>
<geneLocation type="mitochondrion" evidence="13"/>
<evidence type="ECO:0000256" key="12">
    <source>
        <dbReference type="SAM" id="Phobius"/>
    </source>
</evidence>
<comment type="similarity">
    <text evidence="2 11">Belongs to the ATPase protein 8 family.</text>
</comment>
<keyword evidence="6 11" id="KW-0375">Hydrogen ion transport</keyword>
<evidence type="ECO:0000256" key="8">
    <source>
        <dbReference type="ARBA" id="ARBA00023065"/>
    </source>
</evidence>
<comment type="subcellular location">
    <subcellularLocation>
        <location evidence="1 11">Mitochondrion membrane</location>
        <topology evidence="1 11">Single-pass membrane protein</topology>
    </subcellularLocation>
</comment>
<evidence type="ECO:0000256" key="10">
    <source>
        <dbReference type="ARBA" id="ARBA00023136"/>
    </source>
</evidence>
<gene>
    <name evidence="13" type="primary">ATP8</name>
</gene>
<accession>A0A6B9UCI7</accession>
<keyword evidence="9 11" id="KW-0496">Mitochondrion</keyword>
<dbReference type="AlphaFoldDB" id="A0A6B9UCI7"/>
<keyword evidence="10 12" id="KW-0472">Membrane</keyword>
<evidence type="ECO:0000256" key="4">
    <source>
        <dbReference type="ARBA" id="ARBA00022547"/>
    </source>
</evidence>
<keyword evidence="4 11" id="KW-0138">CF(0)</keyword>
<evidence type="ECO:0000256" key="11">
    <source>
        <dbReference type="RuleBase" id="RU003661"/>
    </source>
</evidence>
<reference evidence="13" key="1">
    <citation type="journal article" date="2019" name="Mitochondrial DNA Part B Resour">
        <title>Complete mitochondrial genome of the taxonomically notorious sea star, Henricia leviuscula (Asteroidea, Spinulosida, Echinasteridae), from South Korea.</title>
        <authorList>
            <person name="Lee T."/>
            <person name="Shin S."/>
        </authorList>
    </citation>
    <scope>NUCLEOTIDE SEQUENCE</scope>
</reference>